<evidence type="ECO:0000256" key="11">
    <source>
        <dbReference type="ARBA" id="ARBA00057369"/>
    </source>
</evidence>
<evidence type="ECO:0000256" key="3">
    <source>
        <dbReference type="ARBA" id="ARBA00022505"/>
    </source>
</evidence>
<evidence type="ECO:0000256" key="1">
    <source>
        <dbReference type="ARBA" id="ARBA00004236"/>
    </source>
</evidence>
<evidence type="ECO:0000256" key="5">
    <source>
        <dbReference type="ARBA" id="ARBA00022840"/>
    </source>
</evidence>
<proteinExistence type="inferred from homology"/>
<dbReference type="InterPro" id="IPR000644">
    <property type="entry name" value="CBS_dom"/>
</dbReference>
<organism evidence="15 16">
    <name type="scientific">Natronorubrum aibiense</name>
    <dbReference type="NCBI Taxonomy" id="348826"/>
    <lineage>
        <taxon>Archaea</taxon>
        <taxon>Methanobacteriati</taxon>
        <taxon>Methanobacteriota</taxon>
        <taxon>Stenosarchaea group</taxon>
        <taxon>Halobacteria</taxon>
        <taxon>Halobacteriales</taxon>
        <taxon>Natrialbaceae</taxon>
        <taxon>Natronorubrum</taxon>
    </lineage>
</organism>
<evidence type="ECO:0000313" key="15">
    <source>
        <dbReference type="EMBL" id="QFU84125.1"/>
    </source>
</evidence>
<feature type="domain" description="ABC transporter" evidence="13">
    <location>
        <begin position="17"/>
        <end position="252"/>
    </location>
</feature>
<dbReference type="FunFam" id="3.40.50.300:FF:000425">
    <property type="entry name" value="Probable ABC transporter, ATP-binding subunit"/>
    <property type="match status" value="1"/>
</dbReference>
<dbReference type="PANTHER" id="PTHR43117">
    <property type="entry name" value="OSMOPROTECTANT IMPORT ATP-BINDING PROTEIN OSMV"/>
    <property type="match status" value="1"/>
</dbReference>
<dbReference type="GO" id="GO:1901238">
    <property type="term" value="F:ABC-type tungstate transporter activity"/>
    <property type="evidence" value="ECO:0007669"/>
    <property type="project" value="UniProtKB-EC"/>
</dbReference>
<accession>A0A5P9P7K9</accession>
<dbReference type="Pfam" id="PF00005">
    <property type="entry name" value="ABC_tran"/>
    <property type="match status" value="1"/>
</dbReference>
<evidence type="ECO:0000256" key="8">
    <source>
        <dbReference type="ARBA" id="ARBA00039025"/>
    </source>
</evidence>
<dbReference type="InterPro" id="IPR017871">
    <property type="entry name" value="ABC_transporter-like_CS"/>
</dbReference>
<dbReference type="InterPro" id="IPR003593">
    <property type="entry name" value="AAA+_ATPase"/>
</dbReference>
<reference evidence="15 16" key="1">
    <citation type="journal article" date="2007" name="Int. J. Syst. Evol. Microbiol.">
        <title>Natronorubrum sulfidifaciens sp. nov., an extremely haloalkaliphilic archaeon isolated from Aiding salt lake in Xin-Jiang, China.</title>
        <authorList>
            <person name="Cui H.L."/>
            <person name="Tohty D."/>
            <person name="Liu H.C."/>
            <person name="Liu S.J."/>
            <person name="Oren A."/>
            <person name="Zhou P.J."/>
        </authorList>
    </citation>
    <scope>NUCLEOTIDE SEQUENCE [LARGE SCALE GENOMIC DNA]</scope>
    <source>
        <strain evidence="15 16">7-3</strain>
    </source>
</reference>
<keyword evidence="12" id="KW-0129">CBS domain</keyword>
<dbReference type="SUPFAM" id="SSF52540">
    <property type="entry name" value="P-loop containing nucleoside triphosphate hydrolases"/>
    <property type="match status" value="1"/>
</dbReference>
<dbReference type="Pfam" id="PF00571">
    <property type="entry name" value="CBS"/>
    <property type="match status" value="1"/>
</dbReference>
<dbReference type="EC" id="7.3.2.6" evidence="8"/>
<comment type="subunit">
    <text evidence="7">The complex is composed of two ATP-binding proteins (WtpC), two transmembrane proteins (WtpB) and a solute-binding protein (WtpA).</text>
</comment>
<dbReference type="InterPro" id="IPR003439">
    <property type="entry name" value="ABC_transporter-like_ATP-bd"/>
</dbReference>
<dbReference type="InterPro" id="IPR046342">
    <property type="entry name" value="CBS_dom_sf"/>
</dbReference>
<evidence type="ECO:0000256" key="7">
    <source>
        <dbReference type="ARBA" id="ARBA00038781"/>
    </source>
</evidence>
<dbReference type="AlphaFoldDB" id="A0A5P9P7K9"/>
<dbReference type="Gene3D" id="3.10.580.10">
    <property type="entry name" value="CBS-domain"/>
    <property type="match status" value="1"/>
</dbReference>
<dbReference type="PROSITE" id="PS51371">
    <property type="entry name" value="CBS"/>
    <property type="match status" value="1"/>
</dbReference>
<evidence type="ECO:0000313" key="16">
    <source>
        <dbReference type="Proteomes" id="UP000326170"/>
    </source>
</evidence>
<dbReference type="Proteomes" id="UP000326170">
    <property type="component" value="Chromosome"/>
</dbReference>
<keyword evidence="16" id="KW-1185">Reference proteome</keyword>
<dbReference type="PROSITE" id="PS50893">
    <property type="entry name" value="ABC_TRANSPORTER_2"/>
    <property type="match status" value="1"/>
</dbReference>
<dbReference type="KEGG" id="nas:GCU68_07205"/>
<keyword evidence="5 15" id="KW-0067">ATP-binding</keyword>
<comment type="function">
    <text evidence="11">Part of the ABC transporter complex WtpABC involved in molybdate/tungstate import. Responsible for energy coupling to the transport system.</text>
</comment>
<evidence type="ECO:0000256" key="6">
    <source>
        <dbReference type="ARBA" id="ARBA00038307"/>
    </source>
</evidence>
<keyword evidence="2" id="KW-0813">Transport</keyword>
<name>A0A5P9P7K9_9EURY</name>
<dbReference type="SUPFAM" id="SSF54631">
    <property type="entry name" value="CBS-domain pair"/>
    <property type="match status" value="1"/>
</dbReference>
<comment type="similarity">
    <text evidence="6">Belongs to the ABC transporter superfamily. Sulfate/tungstate importer (TC 3.A.1.6) family.</text>
</comment>
<dbReference type="GO" id="GO:0005886">
    <property type="term" value="C:plasma membrane"/>
    <property type="evidence" value="ECO:0007669"/>
    <property type="project" value="UniProtKB-SubCell"/>
</dbReference>
<feature type="domain" description="CBS" evidence="14">
    <location>
        <begin position="304"/>
        <end position="360"/>
    </location>
</feature>
<dbReference type="InterPro" id="IPR027417">
    <property type="entry name" value="P-loop_NTPase"/>
</dbReference>
<evidence type="ECO:0000256" key="2">
    <source>
        <dbReference type="ARBA" id="ARBA00022448"/>
    </source>
</evidence>
<sequence length="360" mass="39773">MTDMHTTDTTEESDTMIEFDGVTKVYPDQTVAVEDISFEVERGTTTVFVGPSGCGKTTTMTLVNRMQDATEGTVYYDGTDVEKLDKVDLRRDIGYVIQEIGLFDHMTVGENIATVPELKGWEQDRIDDRIDELLELMNLPASTYRDQHPTALSGGQQQRVGVARALAANPDVILMDEPFGALDPITREELQDEFLEIQERIDTTILFVTHDINEALKMGDKIAIFDMGELAQYGPPTEIIREPANDFVEEFIGADRTLKELQITAVGDIMQDHVAAREDPEVDITDSVAVAESTEMGDELVLADGTGDHYVTPTDTVDIALSRMIQVDTTSLPVVRDGNLVGVITESDIRAHQSKRGGDQ</sequence>
<evidence type="ECO:0000259" key="14">
    <source>
        <dbReference type="PROSITE" id="PS51371"/>
    </source>
</evidence>
<dbReference type="PROSITE" id="PS00211">
    <property type="entry name" value="ABC_TRANSPORTER_1"/>
    <property type="match status" value="1"/>
</dbReference>
<dbReference type="GO" id="GO:0016887">
    <property type="term" value="F:ATP hydrolysis activity"/>
    <property type="evidence" value="ECO:0007669"/>
    <property type="project" value="InterPro"/>
</dbReference>
<keyword evidence="3" id="KW-0500">Molybdenum</keyword>
<gene>
    <name evidence="15" type="ORF">GCU68_07205</name>
</gene>
<dbReference type="GO" id="GO:0005524">
    <property type="term" value="F:ATP binding"/>
    <property type="evidence" value="ECO:0007669"/>
    <property type="project" value="UniProtKB-KW"/>
</dbReference>
<evidence type="ECO:0000256" key="9">
    <source>
        <dbReference type="ARBA" id="ARBA00041133"/>
    </source>
</evidence>
<evidence type="ECO:0000256" key="10">
    <source>
        <dbReference type="ARBA" id="ARBA00047936"/>
    </source>
</evidence>
<comment type="catalytic activity">
    <reaction evidence="10">
        <text>tungstate(in) + ATP + H2O = tungstate(out) + ADP + phosphate + H(+)</text>
        <dbReference type="Rhea" id="RHEA:35027"/>
        <dbReference type="ChEBI" id="CHEBI:15377"/>
        <dbReference type="ChEBI" id="CHEBI:15378"/>
        <dbReference type="ChEBI" id="CHEBI:30616"/>
        <dbReference type="ChEBI" id="CHEBI:43474"/>
        <dbReference type="ChEBI" id="CHEBI:46502"/>
        <dbReference type="ChEBI" id="CHEBI:456216"/>
        <dbReference type="EC" id="7.3.2.6"/>
    </reaction>
</comment>
<dbReference type="Gene3D" id="3.40.50.300">
    <property type="entry name" value="P-loop containing nucleotide triphosphate hydrolases"/>
    <property type="match status" value="1"/>
</dbReference>
<dbReference type="EMBL" id="CP045488">
    <property type="protein sequence ID" value="QFU84125.1"/>
    <property type="molecule type" value="Genomic_DNA"/>
</dbReference>
<evidence type="ECO:0000259" key="13">
    <source>
        <dbReference type="PROSITE" id="PS50893"/>
    </source>
</evidence>
<comment type="subcellular location">
    <subcellularLocation>
        <location evidence="1">Cell membrane</location>
    </subcellularLocation>
</comment>
<keyword evidence="4" id="KW-0547">Nucleotide-binding</keyword>
<evidence type="ECO:0000256" key="12">
    <source>
        <dbReference type="PROSITE-ProRule" id="PRU00703"/>
    </source>
</evidence>
<evidence type="ECO:0000256" key="4">
    <source>
        <dbReference type="ARBA" id="ARBA00022741"/>
    </source>
</evidence>
<dbReference type="SMART" id="SM00382">
    <property type="entry name" value="AAA"/>
    <property type="match status" value="1"/>
</dbReference>
<protein>
    <recommendedName>
        <fullName evidence="9">Molybdate/tungstate import ATP-binding protein WtpC</fullName>
        <ecNumber evidence="8">7.3.2.6</ecNumber>
    </recommendedName>
</protein>
<dbReference type="PANTHER" id="PTHR43117:SF4">
    <property type="entry name" value="OSMOPROTECTANT IMPORT ATP-BINDING PROTEIN OSMV"/>
    <property type="match status" value="1"/>
</dbReference>